<feature type="compositionally biased region" description="Low complexity" evidence="1">
    <location>
        <begin position="419"/>
        <end position="434"/>
    </location>
</feature>
<dbReference type="SUPFAM" id="SSF46966">
    <property type="entry name" value="Spectrin repeat"/>
    <property type="match status" value="1"/>
</dbReference>
<feature type="region of interest" description="Disordered" evidence="1">
    <location>
        <begin position="160"/>
        <end position="208"/>
    </location>
</feature>
<feature type="region of interest" description="Disordered" evidence="1">
    <location>
        <begin position="326"/>
        <end position="348"/>
    </location>
</feature>
<feature type="region of interest" description="Disordered" evidence="1">
    <location>
        <begin position="372"/>
        <end position="396"/>
    </location>
</feature>
<proteinExistence type="predicted"/>
<sequence length="656" mass="73202">MSRLWRPYLIGFLTTWSGPILTQHPDLATSPEQELQTLNTGILNVRKWLRKRHTYLTNLARSDSNKLAENAALVKTLTTEAKKQQEGVDVLLDRGQRFLAVRANIVLEVDLKNLVFLWNSYVESLRKLQPQDAPPHTPPGNRKCDLTRQNQEEVTAAVSIPYSAQDILGEPNSSKDNQTTKEDISIELKDKNSNSSGSSGSIDDSHDLSFHDSGRLTLEDLKTASSALDISELVQENTIKPVQQTPSITPVSCTSDVTLEADQDICQQFQGDEKNVAGYGAGQVEKVMLHITTESSHSESVYPDESEKGKMEFNILESCNDVIHPEDAIPNGNVNEKDLRLSSSGQCSPSLTSAEKEVMLCDALSGDTVGQGMDHPATFENQAGKAPNQVLKSEDLSTLEMKRRRGLLEAPANNISNQSSRSESPLSLDSSRSETPTGTLKRAERQNELWRAIGSIDTFLMDKDILEACKSTAGDLTSDDEDCASKPNVSFAEFLQQYSELTDWLNQVQKVTQREVTSLSEKYLNQSYQEEMLERSPRREFLNKYSRQLLRRYPGLGEQVGARMTRLNAQWAALERTVAPPVGAQNADVMLRDLESDLSTLRLWLNTIEARLLPLTIKADWTDDELEQRLHRHKLHVTTDILDSSSYISLELGGGR</sequence>
<accession>A0AAV4IVQ6</accession>
<evidence type="ECO:0000313" key="2">
    <source>
        <dbReference type="EMBL" id="GFS14613.1"/>
    </source>
</evidence>
<name>A0AAV4IVQ6_9GAST</name>
<protein>
    <submittedName>
        <fullName evidence="2">Tubulin alpha-1 chain</fullName>
    </submittedName>
</protein>
<comment type="caution">
    <text evidence="2">The sequence shown here is derived from an EMBL/GenBank/DDBJ whole genome shotgun (WGS) entry which is preliminary data.</text>
</comment>
<evidence type="ECO:0000313" key="3">
    <source>
        <dbReference type="Proteomes" id="UP000762676"/>
    </source>
</evidence>
<organism evidence="2 3">
    <name type="scientific">Elysia marginata</name>
    <dbReference type="NCBI Taxonomy" id="1093978"/>
    <lineage>
        <taxon>Eukaryota</taxon>
        <taxon>Metazoa</taxon>
        <taxon>Spiralia</taxon>
        <taxon>Lophotrochozoa</taxon>
        <taxon>Mollusca</taxon>
        <taxon>Gastropoda</taxon>
        <taxon>Heterobranchia</taxon>
        <taxon>Euthyneura</taxon>
        <taxon>Panpulmonata</taxon>
        <taxon>Sacoglossa</taxon>
        <taxon>Placobranchoidea</taxon>
        <taxon>Plakobranchidae</taxon>
        <taxon>Elysia</taxon>
    </lineage>
</organism>
<keyword evidence="3" id="KW-1185">Reference proteome</keyword>
<dbReference type="Gene3D" id="1.20.58.60">
    <property type="match status" value="1"/>
</dbReference>
<feature type="region of interest" description="Disordered" evidence="1">
    <location>
        <begin position="408"/>
        <end position="443"/>
    </location>
</feature>
<evidence type="ECO:0000256" key="1">
    <source>
        <dbReference type="SAM" id="MobiDB-lite"/>
    </source>
</evidence>
<dbReference type="EMBL" id="BMAT01006538">
    <property type="protein sequence ID" value="GFS14613.1"/>
    <property type="molecule type" value="Genomic_DNA"/>
</dbReference>
<dbReference type="AlphaFoldDB" id="A0AAV4IVQ6"/>
<dbReference type="Proteomes" id="UP000762676">
    <property type="component" value="Unassembled WGS sequence"/>
</dbReference>
<gene>
    <name evidence="2" type="ORF">ElyMa_003167000</name>
</gene>
<reference evidence="2 3" key="1">
    <citation type="journal article" date="2021" name="Elife">
        <title>Chloroplast acquisition without the gene transfer in kleptoplastic sea slugs, Plakobranchus ocellatus.</title>
        <authorList>
            <person name="Maeda T."/>
            <person name="Takahashi S."/>
            <person name="Yoshida T."/>
            <person name="Shimamura S."/>
            <person name="Takaki Y."/>
            <person name="Nagai Y."/>
            <person name="Toyoda A."/>
            <person name="Suzuki Y."/>
            <person name="Arimoto A."/>
            <person name="Ishii H."/>
            <person name="Satoh N."/>
            <person name="Nishiyama T."/>
            <person name="Hasebe M."/>
            <person name="Maruyama T."/>
            <person name="Minagawa J."/>
            <person name="Obokata J."/>
            <person name="Shigenobu S."/>
        </authorList>
    </citation>
    <scope>NUCLEOTIDE SEQUENCE [LARGE SCALE GENOMIC DNA]</scope>
</reference>
<feature type="compositionally biased region" description="Basic and acidic residues" evidence="1">
    <location>
        <begin position="178"/>
        <end position="192"/>
    </location>
</feature>
<feature type="compositionally biased region" description="Low complexity" evidence="1">
    <location>
        <begin position="193"/>
        <end position="202"/>
    </location>
</feature>